<evidence type="ECO:0000256" key="2">
    <source>
        <dbReference type="ARBA" id="ARBA00022801"/>
    </source>
</evidence>
<feature type="signal peptide" evidence="3">
    <location>
        <begin position="1"/>
        <end position="22"/>
    </location>
</feature>
<dbReference type="EMBL" id="CP036279">
    <property type="protein sequence ID" value="QDU62459.1"/>
    <property type="molecule type" value="Genomic_DNA"/>
</dbReference>
<dbReference type="SUPFAM" id="SSF53474">
    <property type="entry name" value="alpha/beta-Hydrolases"/>
    <property type="match status" value="1"/>
</dbReference>
<keyword evidence="2 5" id="KW-0378">Hydrolase</keyword>
<dbReference type="PANTHER" id="PTHR48081">
    <property type="entry name" value="AB HYDROLASE SUPERFAMILY PROTEIN C4A8.06C"/>
    <property type="match status" value="1"/>
</dbReference>
<evidence type="ECO:0000313" key="5">
    <source>
        <dbReference type="EMBL" id="QDU62459.1"/>
    </source>
</evidence>
<evidence type="ECO:0000313" key="6">
    <source>
        <dbReference type="Proteomes" id="UP000317093"/>
    </source>
</evidence>
<dbReference type="InterPro" id="IPR029058">
    <property type="entry name" value="AB_hydrolase_fold"/>
</dbReference>
<dbReference type="Proteomes" id="UP000317093">
    <property type="component" value="Chromosome"/>
</dbReference>
<feature type="domain" description="BD-FAE-like" evidence="4">
    <location>
        <begin position="64"/>
        <end position="254"/>
    </location>
</feature>
<keyword evidence="6" id="KW-1185">Reference proteome</keyword>
<dbReference type="PANTHER" id="PTHR48081:SF30">
    <property type="entry name" value="ACETYL-HYDROLASE LIPR-RELATED"/>
    <property type="match status" value="1"/>
</dbReference>
<sequence precursor="true">MKHIVTWAVVVGLSFGLGVGHAAAPKAKAPQRQAKSLADFEARTYKTVDGVPLTMYIKYPKGHQKGDKRPAIVFFFGGGWAAGSPSQFAQQCRYLASRGMVAMAADYRVKSRHQSQAKDSVADAKSAIRWVRANADSLGIDPDRIVSSGGSAGGHLAAAVATLDGFNNKGDDTSISERPNAAVLFNPAVDVTLKGMRRSPEDPRAAKLGERLGVSAEEISPAKHISGGLPPMIIFHGKEDKSVPYAQVVDFTKAMKEAGNRCELVGFDGMPHGFFNYGRNKNQPFAATVRSMDEFLTSLGYLEGEPTVEVFLEKAN</sequence>
<dbReference type="EC" id="3.1.1.3" evidence="5"/>
<dbReference type="InterPro" id="IPR050300">
    <property type="entry name" value="GDXG_lipolytic_enzyme"/>
</dbReference>
<dbReference type="InterPro" id="IPR049492">
    <property type="entry name" value="BD-FAE-like_dom"/>
</dbReference>
<reference evidence="5 6" key="1">
    <citation type="submission" date="2019-02" db="EMBL/GenBank/DDBJ databases">
        <title>Deep-cultivation of Planctomycetes and their phenomic and genomic characterization uncovers novel biology.</title>
        <authorList>
            <person name="Wiegand S."/>
            <person name="Jogler M."/>
            <person name="Boedeker C."/>
            <person name="Pinto D."/>
            <person name="Vollmers J."/>
            <person name="Rivas-Marin E."/>
            <person name="Kohn T."/>
            <person name="Peeters S.H."/>
            <person name="Heuer A."/>
            <person name="Rast P."/>
            <person name="Oberbeckmann S."/>
            <person name="Bunk B."/>
            <person name="Jeske O."/>
            <person name="Meyerdierks A."/>
            <person name="Storesund J.E."/>
            <person name="Kallscheuer N."/>
            <person name="Luecker S."/>
            <person name="Lage O.M."/>
            <person name="Pohl T."/>
            <person name="Merkel B.J."/>
            <person name="Hornburger P."/>
            <person name="Mueller R.-W."/>
            <person name="Bruemmer F."/>
            <person name="Labrenz M."/>
            <person name="Spormann A.M."/>
            <person name="Op den Camp H."/>
            <person name="Overmann J."/>
            <person name="Amann R."/>
            <person name="Jetten M.S.M."/>
            <person name="Mascher T."/>
            <person name="Medema M.H."/>
            <person name="Devos D.P."/>
            <person name="Kaster A.-K."/>
            <person name="Ovreas L."/>
            <person name="Rohde M."/>
            <person name="Galperin M.Y."/>
            <person name="Jogler C."/>
        </authorList>
    </citation>
    <scope>NUCLEOTIDE SEQUENCE [LARGE SCALE GENOMIC DNA]</scope>
    <source>
        <strain evidence="5 6">Pan216</strain>
    </source>
</reference>
<dbReference type="KEGG" id="knv:Pan216_33260"/>
<protein>
    <submittedName>
        <fullName evidence="5">Lipase 2</fullName>
        <ecNumber evidence="5">3.1.1.3</ecNumber>
    </submittedName>
</protein>
<proteinExistence type="inferred from homology"/>
<evidence type="ECO:0000256" key="1">
    <source>
        <dbReference type="ARBA" id="ARBA00010515"/>
    </source>
</evidence>
<evidence type="ECO:0000259" key="4">
    <source>
        <dbReference type="Pfam" id="PF20434"/>
    </source>
</evidence>
<dbReference type="Pfam" id="PF20434">
    <property type="entry name" value="BD-FAE"/>
    <property type="match status" value="1"/>
</dbReference>
<dbReference type="AlphaFoldDB" id="A0A518B657"/>
<organism evidence="5 6">
    <name type="scientific">Kolteria novifilia</name>
    <dbReference type="NCBI Taxonomy" id="2527975"/>
    <lineage>
        <taxon>Bacteria</taxon>
        <taxon>Pseudomonadati</taxon>
        <taxon>Planctomycetota</taxon>
        <taxon>Planctomycetia</taxon>
        <taxon>Kolteriales</taxon>
        <taxon>Kolteriaceae</taxon>
        <taxon>Kolteria</taxon>
    </lineage>
</organism>
<evidence type="ECO:0000256" key="3">
    <source>
        <dbReference type="SAM" id="SignalP"/>
    </source>
</evidence>
<keyword evidence="3" id="KW-0732">Signal</keyword>
<comment type="similarity">
    <text evidence="1">Belongs to the 'GDXG' lipolytic enzyme family.</text>
</comment>
<dbReference type="RefSeq" id="WP_145259228.1">
    <property type="nucleotide sequence ID" value="NZ_CP036279.1"/>
</dbReference>
<gene>
    <name evidence="5" type="primary">lip2</name>
    <name evidence="5" type="ORF">Pan216_33260</name>
</gene>
<dbReference type="GO" id="GO:0004806">
    <property type="term" value="F:triacylglycerol lipase activity"/>
    <property type="evidence" value="ECO:0007669"/>
    <property type="project" value="UniProtKB-EC"/>
</dbReference>
<name>A0A518B657_9BACT</name>
<accession>A0A518B657</accession>
<dbReference type="OrthoDB" id="9815425at2"/>
<dbReference type="Gene3D" id="3.40.50.1820">
    <property type="entry name" value="alpha/beta hydrolase"/>
    <property type="match status" value="1"/>
</dbReference>
<feature type="chain" id="PRO_5021967019" evidence="3">
    <location>
        <begin position="23"/>
        <end position="316"/>
    </location>
</feature>